<feature type="non-terminal residue" evidence="2">
    <location>
        <position position="1"/>
    </location>
</feature>
<dbReference type="InterPro" id="IPR036691">
    <property type="entry name" value="Endo/exonu/phosph_ase_sf"/>
</dbReference>
<dbReference type="EMBL" id="CAUYUJ010018417">
    <property type="protein sequence ID" value="CAK0883466.1"/>
    <property type="molecule type" value="Genomic_DNA"/>
</dbReference>
<proteinExistence type="predicted"/>
<keyword evidence="3" id="KW-1185">Reference proteome</keyword>
<comment type="caution">
    <text evidence="2">The sequence shown here is derived from an EMBL/GenBank/DDBJ whole genome shotgun (WGS) entry which is preliminary data.</text>
</comment>
<evidence type="ECO:0000313" key="3">
    <source>
        <dbReference type="Proteomes" id="UP001189429"/>
    </source>
</evidence>
<protein>
    <recommendedName>
        <fullName evidence="4">Endonuclease/exonuclease/phosphatase domain-containing protein</fullName>
    </recommendedName>
</protein>
<feature type="region of interest" description="Disordered" evidence="1">
    <location>
        <begin position="178"/>
        <end position="203"/>
    </location>
</feature>
<accession>A0ABN9WF26</accession>
<organism evidence="2 3">
    <name type="scientific">Prorocentrum cordatum</name>
    <dbReference type="NCBI Taxonomy" id="2364126"/>
    <lineage>
        <taxon>Eukaryota</taxon>
        <taxon>Sar</taxon>
        <taxon>Alveolata</taxon>
        <taxon>Dinophyceae</taxon>
        <taxon>Prorocentrales</taxon>
        <taxon>Prorocentraceae</taxon>
        <taxon>Prorocentrum</taxon>
    </lineage>
</organism>
<name>A0ABN9WF26_9DINO</name>
<feature type="region of interest" description="Disordered" evidence="1">
    <location>
        <begin position="259"/>
        <end position="298"/>
    </location>
</feature>
<dbReference type="SUPFAM" id="SSF56219">
    <property type="entry name" value="DNase I-like"/>
    <property type="match status" value="1"/>
</dbReference>
<evidence type="ECO:0008006" key="4">
    <source>
        <dbReference type="Google" id="ProtNLM"/>
    </source>
</evidence>
<dbReference type="Proteomes" id="UP001189429">
    <property type="component" value="Unassembled WGS sequence"/>
</dbReference>
<evidence type="ECO:0000313" key="2">
    <source>
        <dbReference type="EMBL" id="CAK0883466.1"/>
    </source>
</evidence>
<sequence>GTTGGEMVLARKSVAASTFDAMRHPSRQLYAVDPCHGFAPMTRHRKTGNLVVIAFYIEPHHSITGPVHERMVALTAFLDMLADPWIVLADWNMSPCQLADSGYPEEWGGSILVAPGSATCEKGLGSTIDYAVVKRGWEMSVVIRQVRDVPWGTHCGLEVCAGESQPWRFRALALPADLPCPPRPQRQAGPNSKTSLRKKAALDQRRNQLPDTLQEVFDEFTQSQEDAAAPPVLVATDVDYVDGVDFAIPLDLWRRHQDDVRSTLSTPDENGTLGTYDTQGPPEKAGSQRPPGKTRQLEGAPAVYCGTVEEIDGMPLRGAGAPRAHTGGHGPQIVGACSPPSELLDNVGTGADGVVRDTAMHATDPSRDKWSTLDVNDALNTYDTAGPPEKATTLVSTHYAKWMSTFEATVLNHHAVPVAKQAAYSGRANGVHFQWKKTAACPGRTHIKHEPAEWWAITLTLVKKIIALCKHQKHENLVSSNLALLQLRVTGFHGKRDLLLPKVEEDEVFRWSELVRTITILDDEERSELICRTEAWSGRAAAHASCQSKKKYSGWLADMWKAKPGVLHRQVKPQEQQRLEIYISGTTASNPNLIMDAKRQEWEKVWTPRETKQQILDALDKARRRIREEPPGAIELEQLKRTLSIMPGSKAKGVDMIGPRDMLRLPE</sequence>
<feature type="compositionally biased region" description="Polar residues" evidence="1">
    <location>
        <begin position="262"/>
        <end position="278"/>
    </location>
</feature>
<reference evidence="2" key="1">
    <citation type="submission" date="2023-10" db="EMBL/GenBank/DDBJ databases">
        <authorList>
            <person name="Chen Y."/>
            <person name="Shah S."/>
            <person name="Dougan E. K."/>
            <person name="Thang M."/>
            <person name="Chan C."/>
        </authorList>
    </citation>
    <scope>NUCLEOTIDE SEQUENCE [LARGE SCALE GENOMIC DNA]</scope>
</reference>
<feature type="non-terminal residue" evidence="2">
    <location>
        <position position="667"/>
    </location>
</feature>
<evidence type="ECO:0000256" key="1">
    <source>
        <dbReference type="SAM" id="MobiDB-lite"/>
    </source>
</evidence>
<gene>
    <name evidence="2" type="ORF">PCOR1329_LOCUS65676</name>
</gene>